<organism evidence="2 3">
    <name type="scientific">Caligus rogercresseyi</name>
    <name type="common">Sea louse</name>
    <dbReference type="NCBI Taxonomy" id="217165"/>
    <lineage>
        <taxon>Eukaryota</taxon>
        <taxon>Metazoa</taxon>
        <taxon>Ecdysozoa</taxon>
        <taxon>Arthropoda</taxon>
        <taxon>Crustacea</taxon>
        <taxon>Multicrustacea</taxon>
        <taxon>Hexanauplia</taxon>
        <taxon>Copepoda</taxon>
        <taxon>Siphonostomatoida</taxon>
        <taxon>Caligidae</taxon>
        <taxon>Caligus</taxon>
    </lineage>
</organism>
<evidence type="ECO:0000256" key="1">
    <source>
        <dbReference type="SAM" id="MobiDB-lite"/>
    </source>
</evidence>
<dbReference type="EMBL" id="CP045891">
    <property type="protein sequence ID" value="QQP58413.1"/>
    <property type="molecule type" value="Genomic_DNA"/>
</dbReference>
<accession>A0A7T8QXB8</accession>
<evidence type="ECO:0000313" key="3">
    <source>
        <dbReference type="Proteomes" id="UP000595437"/>
    </source>
</evidence>
<reference evidence="3" key="1">
    <citation type="submission" date="2021-01" db="EMBL/GenBank/DDBJ databases">
        <title>Caligus Genome Assembly.</title>
        <authorList>
            <person name="Gallardo-Escarate C."/>
        </authorList>
    </citation>
    <scope>NUCLEOTIDE SEQUENCE [LARGE SCALE GENOMIC DNA]</scope>
</reference>
<protein>
    <submittedName>
        <fullName evidence="2">Uncharacterized protein</fullName>
    </submittedName>
</protein>
<keyword evidence="3" id="KW-1185">Reference proteome</keyword>
<name>A0A7T8QXB8_CALRO</name>
<evidence type="ECO:0000313" key="2">
    <source>
        <dbReference type="EMBL" id="QQP58413.1"/>
    </source>
</evidence>
<dbReference type="Proteomes" id="UP000595437">
    <property type="component" value="Chromosome 2"/>
</dbReference>
<dbReference type="AlphaFoldDB" id="A0A7T8QXB8"/>
<feature type="compositionally biased region" description="Gly residues" evidence="1">
    <location>
        <begin position="9"/>
        <end position="20"/>
    </location>
</feature>
<feature type="region of interest" description="Disordered" evidence="1">
    <location>
        <begin position="1"/>
        <end position="24"/>
    </location>
</feature>
<sequence length="50" mass="5406">MARDDLGQGQFGQGRFGQGQNGKDEVSVPTLGWYDAGLKAYLATLKSLIF</sequence>
<gene>
    <name evidence="2" type="ORF">FKW44_003726</name>
</gene>
<proteinExistence type="predicted"/>